<gene>
    <name evidence="1" type="ORF">L195_g051775</name>
</gene>
<proteinExistence type="predicted"/>
<comment type="caution">
    <text evidence="1">The sequence shown here is derived from an EMBL/GenBank/DDBJ whole genome shotgun (WGS) entry which is preliminary data.</text>
</comment>
<dbReference type="PANTHER" id="PTHR46034">
    <property type="match status" value="1"/>
</dbReference>
<accession>A0A2K3K1L3</accession>
<dbReference type="SMART" id="SM00612">
    <property type="entry name" value="Kelch"/>
    <property type="match status" value="1"/>
</dbReference>
<dbReference type="InterPro" id="IPR006652">
    <property type="entry name" value="Kelch_1"/>
</dbReference>
<organism evidence="1 2">
    <name type="scientific">Trifolium pratense</name>
    <name type="common">Red clover</name>
    <dbReference type="NCBI Taxonomy" id="57577"/>
    <lineage>
        <taxon>Eukaryota</taxon>
        <taxon>Viridiplantae</taxon>
        <taxon>Streptophyta</taxon>
        <taxon>Embryophyta</taxon>
        <taxon>Tracheophyta</taxon>
        <taxon>Spermatophyta</taxon>
        <taxon>Magnoliopsida</taxon>
        <taxon>eudicotyledons</taxon>
        <taxon>Gunneridae</taxon>
        <taxon>Pentapetalae</taxon>
        <taxon>rosids</taxon>
        <taxon>fabids</taxon>
        <taxon>Fabales</taxon>
        <taxon>Fabaceae</taxon>
        <taxon>Papilionoideae</taxon>
        <taxon>50 kb inversion clade</taxon>
        <taxon>NPAAA clade</taxon>
        <taxon>Hologalegina</taxon>
        <taxon>IRL clade</taxon>
        <taxon>Trifolieae</taxon>
        <taxon>Trifolium</taxon>
    </lineage>
</organism>
<dbReference type="InterPro" id="IPR015915">
    <property type="entry name" value="Kelch-typ_b-propeller"/>
</dbReference>
<dbReference type="STRING" id="57577.A0A2K3K1L3"/>
<dbReference type="Pfam" id="PF01344">
    <property type="entry name" value="Kelch_1"/>
    <property type="match status" value="1"/>
</dbReference>
<dbReference type="Proteomes" id="UP000236291">
    <property type="component" value="Unassembled WGS sequence"/>
</dbReference>
<reference evidence="1 2" key="2">
    <citation type="journal article" date="2017" name="Front. Plant Sci.">
        <title>Gene Classification and Mining of Molecular Markers Useful in Red Clover (Trifolium pratense) Breeding.</title>
        <authorList>
            <person name="Istvanek J."/>
            <person name="Dluhosova J."/>
            <person name="Dluhos P."/>
            <person name="Patkova L."/>
            <person name="Nedelnik J."/>
            <person name="Repkova J."/>
        </authorList>
    </citation>
    <scope>NUCLEOTIDE SEQUENCE [LARGE SCALE GENOMIC DNA]</scope>
    <source>
        <strain evidence="2">cv. Tatra</strain>
        <tissue evidence="1">Young leaves</tissue>
    </source>
</reference>
<dbReference type="Gene3D" id="2.120.10.80">
    <property type="entry name" value="Kelch-type beta propeller"/>
    <property type="match status" value="1"/>
</dbReference>
<sequence length="130" mass="14426">MQQGMMSNKNKTATAAGDSLFLIGGSTYNVSTIADMDMYCTSQNVIKSLKPMNCPRSYASVAELNGRIYVFGGENDYIQLSYILNYPRSYLQRSLAPHRASFASSLHRHGLRIHALDVLGAILWSLESRS</sequence>
<protein>
    <submittedName>
        <fullName evidence="1">Kelch-like protein</fullName>
    </submittedName>
</protein>
<dbReference type="SUPFAM" id="SSF117281">
    <property type="entry name" value="Kelch motif"/>
    <property type="match status" value="1"/>
</dbReference>
<evidence type="ECO:0000313" key="2">
    <source>
        <dbReference type="Proteomes" id="UP000236291"/>
    </source>
</evidence>
<dbReference type="PANTHER" id="PTHR46034:SF7">
    <property type="entry name" value="INFLUENZA VIRUS NS1A-BINDING PROTEIN"/>
    <property type="match status" value="1"/>
</dbReference>
<dbReference type="InterPro" id="IPR044832">
    <property type="entry name" value="NRP-like"/>
</dbReference>
<dbReference type="GO" id="GO:0034976">
    <property type="term" value="P:response to endoplasmic reticulum stress"/>
    <property type="evidence" value="ECO:0007669"/>
    <property type="project" value="InterPro"/>
</dbReference>
<name>A0A2K3K1L3_TRIPR</name>
<dbReference type="EMBL" id="ASHM01082121">
    <property type="protein sequence ID" value="PNX60142.1"/>
    <property type="molecule type" value="Genomic_DNA"/>
</dbReference>
<reference evidence="1 2" key="1">
    <citation type="journal article" date="2014" name="Am. J. Bot.">
        <title>Genome assembly and annotation for red clover (Trifolium pratense; Fabaceae).</title>
        <authorList>
            <person name="Istvanek J."/>
            <person name="Jaros M."/>
            <person name="Krenek A."/>
            <person name="Repkova J."/>
        </authorList>
    </citation>
    <scope>NUCLEOTIDE SEQUENCE [LARGE SCALE GENOMIC DNA]</scope>
    <source>
        <strain evidence="2">cv. Tatra</strain>
        <tissue evidence="1">Young leaves</tissue>
    </source>
</reference>
<dbReference type="AlphaFoldDB" id="A0A2K3K1L3"/>
<evidence type="ECO:0000313" key="1">
    <source>
        <dbReference type="EMBL" id="PNX60142.1"/>
    </source>
</evidence>